<dbReference type="InterPro" id="IPR027417">
    <property type="entry name" value="P-loop_NTPase"/>
</dbReference>
<comment type="caution">
    <text evidence="5">The sequence shown here is derived from an EMBL/GenBank/DDBJ whole genome shotgun (WGS) entry which is preliminary data.</text>
</comment>
<sequence length="532" mass="58607">TVLYGCMNHVVSPGTKCMSVEDPVEYFLPGVVQVGVNDKAGVTFERAIRAFLRSDPDVMLVGEIRNHESLMACLQAALTGHMVMTTLHTNEAAATLRRMVEIGAPAFVVADATKLVSAQRLVRCLCPDCRQAIRTIDKLLGDASPKDIEKGVPIVRAKKAAPLGSLSILMSTEHTGNHSLPEHLNDNKIINTLAALQARHTSRDIILVSKDINMRLKARGFGVEAQDYHNDQLLDDIDLLPKGYREFPNSFWDTIAKVETVQRDGVTEHILKREGELAKLNINEFVLDEQGFIGKAVNITDTQVVIRDLHQHDLMNEEVWGLVPRDIYQAMALNLLLDPEVHLVNLTGSAGSGKTILALAACIEMTVASKLYKRIIATRSTQGLDEDIGFLPGTEAEKMAPWLGAIVDNLEALHEDDENMTASVDYILSKVPLHFKSMNYIRGRSFQHSLIIIDESQNLTPHQIKTIITRSGTGSKVICLGNLAQIDTPYLSALSSGLTYMTERFKSFSHGGHIHLQGVPRSILAEFAEANL</sequence>
<dbReference type="Pfam" id="PF02562">
    <property type="entry name" value="PhoH"/>
    <property type="match status" value="1"/>
</dbReference>
<evidence type="ECO:0000256" key="2">
    <source>
        <dbReference type="ARBA" id="ARBA00022840"/>
    </source>
</evidence>
<dbReference type="Pfam" id="PF00437">
    <property type="entry name" value="T2SSE"/>
    <property type="match status" value="1"/>
</dbReference>
<dbReference type="AlphaFoldDB" id="A0A0F9R7V9"/>
<dbReference type="InterPro" id="IPR003714">
    <property type="entry name" value="PhoH"/>
</dbReference>
<dbReference type="PANTHER" id="PTHR30473">
    <property type="entry name" value="PROTEIN PHOH"/>
    <property type="match status" value="1"/>
</dbReference>
<gene>
    <name evidence="5" type="ORF">LCGC14_1005520</name>
</gene>
<dbReference type="EMBL" id="LAZR01003915">
    <property type="protein sequence ID" value="KKN13518.1"/>
    <property type="molecule type" value="Genomic_DNA"/>
</dbReference>
<dbReference type="GO" id="GO:0005829">
    <property type="term" value="C:cytosol"/>
    <property type="evidence" value="ECO:0007669"/>
    <property type="project" value="TreeGrafter"/>
</dbReference>
<feature type="non-terminal residue" evidence="5">
    <location>
        <position position="1"/>
    </location>
</feature>
<feature type="domain" description="Bacterial type II secretion system protein E" evidence="3">
    <location>
        <begin position="1"/>
        <end position="138"/>
    </location>
</feature>
<evidence type="ECO:0000256" key="1">
    <source>
        <dbReference type="ARBA" id="ARBA00022741"/>
    </source>
</evidence>
<keyword evidence="1" id="KW-0547">Nucleotide-binding</keyword>
<reference evidence="5" key="1">
    <citation type="journal article" date="2015" name="Nature">
        <title>Complex archaea that bridge the gap between prokaryotes and eukaryotes.</title>
        <authorList>
            <person name="Spang A."/>
            <person name="Saw J.H."/>
            <person name="Jorgensen S.L."/>
            <person name="Zaremba-Niedzwiedzka K."/>
            <person name="Martijn J."/>
            <person name="Lind A.E."/>
            <person name="van Eijk R."/>
            <person name="Schleper C."/>
            <person name="Guy L."/>
            <person name="Ettema T.J."/>
        </authorList>
    </citation>
    <scope>NUCLEOTIDE SEQUENCE</scope>
</reference>
<evidence type="ECO:0000259" key="3">
    <source>
        <dbReference type="Pfam" id="PF00437"/>
    </source>
</evidence>
<dbReference type="InterPro" id="IPR001482">
    <property type="entry name" value="T2SS/T4SS_dom"/>
</dbReference>
<dbReference type="FunFam" id="3.40.50.300:FF:000013">
    <property type="entry name" value="PhoH family ATPase"/>
    <property type="match status" value="1"/>
</dbReference>
<organism evidence="5">
    <name type="scientific">marine sediment metagenome</name>
    <dbReference type="NCBI Taxonomy" id="412755"/>
    <lineage>
        <taxon>unclassified sequences</taxon>
        <taxon>metagenomes</taxon>
        <taxon>ecological metagenomes</taxon>
    </lineage>
</organism>
<protein>
    <submittedName>
        <fullName evidence="5">Uncharacterized protein</fullName>
    </submittedName>
</protein>
<proteinExistence type="predicted"/>
<dbReference type="CDD" id="cd09883">
    <property type="entry name" value="PIN_VapC_PhoHL-ATPase"/>
    <property type="match status" value="1"/>
</dbReference>
<evidence type="ECO:0000313" key="5">
    <source>
        <dbReference type="EMBL" id="KKN13518.1"/>
    </source>
</evidence>
<dbReference type="InterPro" id="IPR051451">
    <property type="entry name" value="PhoH2-like"/>
</dbReference>
<dbReference type="SUPFAM" id="SSF52540">
    <property type="entry name" value="P-loop containing nucleoside triphosphate hydrolases"/>
    <property type="match status" value="2"/>
</dbReference>
<name>A0A0F9R7V9_9ZZZZ</name>
<evidence type="ECO:0000259" key="4">
    <source>
        <dbReference type="Pfam" id="PF02562"/>
    </source>
</evidence>
<keyword evidence="2" id="KW-0067">ATP-binding</keyword>
<dbReference type="GO" id="GO:0005524">
    <property type="term" value="F:ATP binding"/>
    <property type="evidence" value="ECO:0007669"/>
    <property type="project" value="UniProtKB-KW"/>
</dbReference>
<feature type="domain" description="PhoH-like protein" evidence="4">
    <location>
        <begin position="324"/>
        <end position="517"/>
    </location>
</feature>
<dbReference type="PANTHER" id="PTHR30473:SF2">
    <property type="entry name" value="PIN DOMAIN-CONTAINING PROTEIN"/>
    <property type="match status" value="1"/>
</dbReference>
<dbReference type="Gene3D" id="3.40.50.300">
    <property type="entry name" value="P-loop containing nucleotide triphosphate hydrolases"/>
    <property type="match status" value="2"/>
</dbReference>
<accession>A0A0F9R7V9</accession>